<dbReference type="PANTHER" id="PTHR46338">
    <property type="entry name" value="TRANSCRIPTION INITIATION FACTOR TFIID SUBUNIT 8"/>
    <property type="match status" value="1"/>
</dbReference>
<comment type="subcellular location">
    <subcellularLocation>
        <location evidence="1">Nucleus</location>
    </subcellularLocation>
</comment>
<dbReference type="Proteomes" id="UP000237481">
    <property type="component" value="Unassembled WGS sequence"/>
</dbReference>
<keyword evidence="2" id="KW-0805">Transcription regulation</keyword>
<organism evidence="8 9">
    <name type="scientific">Tolypocladium paradoxum</name>
    <dbReference type="NCBI Taxonomy" id="94208"/>
    <lineage>
        <taxon>Eukaryota</taxon>
        <taxon>Fungi</taxon>
        <taxon>Dikarya</taxon>
        <taxon>Ascomycota</taxon>
        <taxon>Pezizomycotina</taxon>
        <taxon>Sordariomycetes</taxon>
        <taxon>Hypocreomycetidae</taxon>
        <taxon>Hypocreales</taxon>
        <taxon>Ophiocordycipitaceae</taxon>
        <taxon>Tolypocladium</taxon>
    </lineage>
</organism>
<proteinExistence type="predicted"/>
<dbReference type="EMBL" id="PKSG01001062">
    <property type="protein sequence ID" value="POR31332.1"/>
    <property type="molecule type" value="Genomic_DNA"/>
</dbReference>
<protein>
    <submittedName>
        <fullName evidence="8">Bromodomain associated domain protein</fullName>
    </submittedName>
</protein>
<name>A0A2S4KMB1_9HYPO</name>
<evidence type="ECO:0000256" key="3">
    <source>
        <dbReference type="ARBA" id="ARBA00023163"/>
    </source>
</evidence>
<keyword evidence="6" id="KW-0732">Signal</keyword>
<dbReference type="OrthoDB" id="5402929at2759"/>
<comment type="caution">
    <text evidence="8">The sequence shown here is derived from an EMBL/GenBank/DDBJ whole genome shotgun (WGS) entry which is preliminary data.</text>
</comment>
<dbReference type="InterPro" id="IPR037818">
    <property type="entry name" value="TAF8"/>
</dbReference>
<dbReference type="AlphaFoldDB" id="A0A2S4KMB1"/>
<feature type="chain" id="PRO_5015430608" evidence="6">
    <location>
        <begin position="18"/>
        <end position="225"/>
    </location>
</feature>
<dbReference type="PANTHER" id="PTHR46338:SF1">
    <property type="entry name" value="TRANSCRIPTION INITIATION FACTOR TFIID SUBUNIT 8"/>
    <property type="match status" value="1"/>
</dbReference>
<evidence type="ECO:0000256" key="1">
    <source>
        <dbReference type="ARBA" id="ARBA00004123"/>
    </source>
</evidence>
<evidence type="ECO:0000256" key="6">
    <source>
        <dbReference type="SAM" id="SignalP"/>
    </source>
</evidence>
<feature type="signal peptide" evidence="6">
    <location>
        <begin position="1"/>
        <end position="17"/>
    </location>
</feature>
<dbReference type="STRING" id="94208.A0A2S4KMB1"/>
<feature type="domain" description="Bromodomain associated" evidence="7">
    <location>
        <begin position="5"/>
        <end position="83"/>
    </location>
</feature>
<dbReference type="Pfam" id="PF07524">
    <property type="entry name" value="Bromo_TP"/>
    <property type="match status" value="1"/>
</dbReference>
<dbReference type="GO" id="GO:0046982">
    <property type="term" value="F:protein heterodimerization activity"/>
    <property type="evidence" value="ECO:0007669"/>
    <property type="project" value="InterPro"/>
</dbReference>
<feature type="compositionally biased region" description="Low complexity" evidence="5">
    <location>
        <begin position="198"/>
        <end position="214"/>
    </location>
</feature>
<accession>A0A2S4KMB1</accession>
<evidence type="ECO:0000256" key="5">
    <source>
        <dbReference type="SAM" id="MobiDB-lite"/>
    </source>
</evidence>
<dbReference type="InterPro" id="IPR006565">
    <property type="entry name" value="BTP"/>
</dbReference>
<keyword evidence="3" id="KW-0804">Transcription</keyword>
<evidence type="ECO:0000313" key="9">
    <source>
        <dbReference type="Proteomes" id="UP000237481"/>
    </source>
</evidence>
<dbReference type="SMART" id="SM00576">
    <property type="entry name" value="BTP"/>
    <property type="match status" value="1"/>
</dbReference>
<dbReference type="CDD" id="cd00076">
    <property type="entry name" value="HFD_SF"/>
    <property type="match status" value="1"/>
</dbReference>
<dbReference type="InterPro" id="IPR009072">
    <property type="entry name" value="Histone-fold"/>
</dbReference>
<gene>
    <name evidence="8" type="ORF">TPAR_08472</name>
</gene>
<feature type="region of interest" description="Disordered" evidence="5">
    <location>
        <begin position="190"/>
        <end position="225"/>
    </location>
</feature>
<dbReference type="Gene3D" id="1.10.20.10">
    <property type="entry name" value="Histone, subunit A"/>
    <property type="match status" value="1"/>
</dbReference>
<evidence type="ECO:0000259" key="7">
    <source>
        <dbReference type="SMART" id="SM00576"/>
    </source>
</evidence>
<keyword evidence="9" id="KW-1185">Reference proteome</keyword>
<reference evidence="8 9" key="1">
    <citation type="submission" date="2018-01" db="EMBL/GenBank/DDBJ databases">
        <title>Harnessing the power of phylogenomics to disentangle the directionality and signatures of interkingdom host jumping in the parasitic fungal genus Tolypocladium.</title>
        <authorList>
            <person name="Quandt C.A."/>
            <person name="Patterson W."/>
            <person name="Spatafora J.W."/>
        </authorList>
    </citation>
    <scope>NUCLEOTIDE SEQUENCE [LARGE SCALE GENOMIC DNA]</scope>
    <source>
        <strain evidence="8 9">NRBC 100945</strain>
    </source>
</reference>
<evidence type="ECO:0000313" key="8">
    <source>
        <dbReference type="EMBL" id="POR31332.1"/>
    </source>
</evidence>
<dbReference type="GO" id="GO:0005669">
    <property type="term" value="C:transcription factor TFIID complex"/>
    <property type="evidence" value="ECO:0007669"/>
    <property type="project" value="InterPro"/>
</dbReference>
<sequence>MSGQSAIFHALLRPVVLQILRATGYHSTKGAVLDTLTDLAARYMSTLCEATAAHAIHNHGDAGDYTVVDVRIALQDVGALQPDKLVTEQRWKGEEDMRGVEQFLQWFSGPRMKELMEMGKGDGESDATDYLSALTKKHSKTGDDTKWHGTILGNPLDTVSEIQVEGGPVTSIEEWIMQRSAAYFAPQRQVEAHAQTNGGSHPSPSASSGLSSVGDRLDVQEMDMT</sequence>
<keyword evidence="4" id="KW-0539">Nucleus</keyword>
<evidence type="ECO:0000256" key="4">
    <source>
        <dbReference type="ARBA" id="ARBA00023242"/>
    </source>
</evidence>
<evidence type="ECO:0000256" key="2">
    <source>
        <dbReference type="ARBA" id="ARBA00023015"/>
    </source>
</evidence>